<evidence type="ECO:0000256" key="4">
    <source>
        <dbReference type="ARBA" id="ARBA00023159"/>
    </source>
</evidence>
<evidence type="ECO:0000256" key="2">
    <source>
        <dbReference type="ARBA" id="ARBA00023015"/>
    </source>
</evidence>
<dbReference type="AlphaFoldDB" id="W4LIP4"/>
<gene>
    <name evidence="7" type="ORF">ETSY1_20520</name>
</gene>
<dbReference type="GO" id="GO:2000142">
    <property type="term" value="P:regulation of DNA-templated transcription initiation"/>
    <property type="evidence" value="ECO:0007669"/>
    <property type="project" value="TreeGrafter"/>
</dbReference>
<keyword evidence="3" id="KW-0238">DNA-binding</keyword>
<reference evidence="7 8" key="1">
    <citation type="journal article" date="2014" name="Nature">
        <title>An environmental bacterial taxon with a large and distinct metabolic repertoire.</title>
        <authorList>
            <person name="Wilson M.C."/>
            <person name="Mori T."/>
            <person name="Ruckert C."/>
            <person name="Uria A.R."/>
            <person name="Helf M.J."/>
            <person name="Takada K."/>
            <person name="Gernert C."/>
            <person name="Steffens U.A."/>
            <person name="Heycke N."/>
            <person name="Schmitt S."/>
            <person name="Rinke C."/>
            <person name="Helfrich E.J."/>
            <person name="Brachmann A.O."/>
            <person name="Gurgui C."/>
            <person name="Wakimoto T."/>
            <person name="Kracht M."/>
            <person name="Crusemann M."/>
            <person name="Hentschel U."/>
            <person name="Abe I."/>
            <person name="Matsunaga S."/>
            <person name="Kalinowski J."/>
            <person name="Takeyama H."/>
            <person name="Piel J."/>
        </authorList>
    </citation>
    <scope>NUCLEOTIDE SEQUENCE [LARGE SCALE GENOMIC DNA]</scope>
    <source>
        <strain evidence="8">TSY1</strain>
    </source>
</reference>
<name>W4LIP4_ENTF1</name>
<keyword evidence="4" id="KW-0010">Activator</keyword>
<accession>W4LIP4</accession>
<organism evidence="7 8">
    <name type="scientific">Entotheonella factor</name>
    <dbReference type="NCBI Taxonomy" id="1429438"/>
    <lineage>
        <taxon>Bacteria</taxon>
        <taxon>Pseudomonadati</taxon>
        <taxon>Nitrospinota/Tectimicrobiota group</taxon>
        <taxon>Candidatus Tectimicrobiota</taxon>
        <taxon>Candidatus Entotheonellia</taxon>
        <taxon>Candidatus Entotheonellales</taxon>
        <taxon>Candidatus Entotheonellaceae</taxon>
        <taxon>Candidatus Entotheonella</taxon>
    </lineage>
</organism>
<dbReference type="GO" id="GO:0003677">
    <property type="term" value="F:DNA binding"/>
    <property type="evidence" value="ECO:0007669"/>
    <property type="project" value="UniProtKB-KW"/>
</dbReference>
<dbReference type="InterPro" id="IPR000847">
    <property type="entry name" value="LysR_HTH_N"/>
</dbReference>
<dbReference type="InterPro" id="IPR036390">
    <property type="entry name" value="WH_DNA-bd_sf"/>
</dbReference>
<proteinExistence type="inferred from homology"/>
<comment type="similarity">
    <text evidence="1">Belongs to the LysR transcriptional regulatory family.</text>
</comment>
<evidence type="ECO:0000256" key="3">
    <source>
        <dbReference type="ARBA" id="ARBA00023125"/>
    </source>
</evidence>
<dbReference type="Pfam" id="PF00126">
    <property type="entry name" value="HTH_1"/>
    <property type="match status" value="1"/>
</dbReference>
<dbReference type="FunFam" id="1.10.10.10:FF:000001">
    <property type="entry name" value="LysR family transcriptional regulator"/>
    <property type="match status" value="1"/>
</dbReference>
<keyword evidence="8" id="KW-1185">Reference proteome</keyword>
<dbReference type="PANTHER" id="PTHR30293">
    <property type="entry name" value="TRANSCRIPTIONAL REGULATORY PROTEIN NAC-RELATED"/>
    <property type="match status" value="1"/>
</dbReference>
<protein>
    <submittedName>
        <fullName evidence="7">LysR family transcriptional regulator</fullName>
    </submittedName>
</protein>
<dbReference type="PATRIC" id="fig|1429438.4.peg.3986"/>
<dbReference type="SUPFAM" id="SSF46785">
    <property type="entry name" value="Winged helix' DNA-binding domain"/>
    <property type="match status" value="1"/>
</dbReference>
<dbReference type="PRINTS" id="PR00039">
    <property type="entry name" value="HTHLYSR"/>
</dbReference>
<keyword evidence="5" id="KW-0804">Transcription</keyword>
<dbReference type="NCBIfam" id="NF008284">
    <property type="entry name" value="PRK11062.1"/>
    <property type="match status" value="1"/>
</dbReference>
<sequence length="342" mass="38916">MMMSRLICWGLVMLLETIRLTLVIRQSDNFELFIRPNRIIISPMEWLNYHHLLYFWTVAREGSIVRASEQLTLSQSTISEQIRSLEASLGEELFARVGRNLVLTEMGQMVFRYADEIFAIGRELMDTVQGRPTDRPLRVMVGITDVVPKLVAYRLLEPALHLEQPVKIVYREGKLDQLLAELATYDLDVVLSDAPLSPTVKVRAFNHLLGECGVTFCGTDTLVAAYQSDFPQSLEGAPFLLPTDNTTMRRALDHWFEAEGLRPRVVAEFEDSALLKVFGQQGLGLFVVPTVIETEVQRQYGVELLGRVEPIRERFYALTVNRRLRHPAVVAMSEAAQQVLFH</sequence>
<dbReference type="SUPFAM" id="SSF53850">
    <property type="entry name" value="Periplasmic binding protein-like II"/>
    <property type="match status" value="1"/>
</dbReference>
<keyword evidence="2" id="KW-0805">Transcription regulation</keyword>
<comment type="caution">
    <text evidence="7">The sequence shown here is derived from an EMBL/GenBank/DDBJ whole genome shotgun (WGS) entry which is preliminary data.</text>
</comment>
<dbReference type="HOGENOM" id="CLU_039613_9_0_7"/>
<evidence type="ECO:0000256" key="1">
    <source>
        <dbReference type="ARBA" id="ARBA00009437"/>
    </source>
</evidence>
<dbReference type="Gene3D" id="3.40.190.290">
    <property type="match status" value="1"/>
</dbReference>
<dbReference type="InterPro" id="IPR005119">
    <property type="entry name" value="LysR_subst-bd"/>
</dbReference>
<evidence type="ECO:0000256" key="5">
    <source>
        <dbReference type="ARBA" id="ARBA00023163"/>
    </source>
</evidence>
<dbReference type="GO" id="GO:0003700">
    <property type="term" value="F:DNA-binding transcription factor activity"/>
    <property type="evidence" value="ECO:0007669"/>
    <property type="project" value="InterPro"/>
</dbReference>
<dbReference type="PROSITE" id="PS50931">
    <property type="entry name" value="HTH_LYSR"/>
    <property type="match status" value="1"/>
</dbReference>
<dbReference type="EMBL" id="AZHW01000596">
    <property type="protein sequence ID" value="ETW97978.1"/>
    <property type="molecule type" value="Genomic_DNA"/>
</dbReference>
<dbReference type="InterPro" id="IPR036388">
    <property type="entry name" value="WH-like_DNA-bd_sf"/>
</dbReference>
<dbReference type="Pfam" id="PF03466">
    <property type="entry name" value="LysR_substrate"/>
    <property type="match status" value="1"/>
</dbReference>
<evidence type="ECO:0000313" key="7">
    <source>
        <dbReference type="EMBL" id="ETW97978.1"/>
    </source>
</evidence>
<feature type="domain" description="HTH lysR-type" evidence="6">
    <location>
        <begin position="47"/>
        <end position="104"/>
    </location>
</feature>
<dbReference type="Gene3D" id="1.10.10.10">
    <property type="entry name" value="Winged helix-like DNA-binding domain superfamily/Winged helix DNA-binding domain"/>
    <property type="match status" value="1"/>
</dbReference>
<dbReference type="Proteomes" id="UP000019141">
    <property type="component" value="Unassembled WGS sequence"/>
</dbReference>
<evidence type="ECO:0000313" key="8">
    <source>
        <dbReference type="Proteomes" id="UP000019141"/>
    </source>
</evidence>
<dbReference type="PANTHER" id="PTHR30293:SF2">
    <property type="entry name" value="TRANSCRIPTIONAL ACTIVATOR PROTEIN NHAR"/>
    <property type="match status" value="1"/>
</dbReference>
<evidence type="ECO:0000259" key="6">
    <source>
        <dbReference type="PROSITE" id="PS50931"/>
    </source>
</evidence>